<reference evidence="4" key="1">
    <citation type="submission" date="2016-10" db="EMBL/GenBank/DDBJ databases">
        <authorList>
            <person name="Varghese N."/>
            <person name="Submissions S."/>
        </authorList>
    </citation>
    <scope>NUCLEOTIDE SEQUENCE [LARGE SCALE GENOMIC DNA]</scope>
    <source>
        <strain evidence="4">LMG 26416</strain>
    </source>
</reference>
<dbReference type="GO" id="GO:0004197">
    <property type="term" value="F:cysteine-type endopeptidase activity"/>
    <property type="evidence" value="ECO:0007669"/>
    <property type="project" value="InterPro"/>
</dbReference>
<dbReference type="Gene3D" id="3.40.50.1460">
    <property type="match status" value="1"/>
</dbReference>
<dbReference type="PANTHER" id="PTHR22576:SF37">
    <property type="entry name" value="MUCOSA-ASSOCIATED LYMPHOID TISSUE LYMPHOMA TRANSLOCATION PROTEIN 1"/>
    <property type="match status" value="1"/>
</dbReference>
<evidence type="ECO:0000259" key="2">
    <source>
        <dbReference type="PROSITE" id="PS50208"/>
    </source>
</evidence>
<dbReference type="Proteomes" id="UP000199120">
    <property type="component" value="Unassembled WGS sequence"/>
</dbReference>
<dbReference type="PANTHER" id="PTHR22576">
    <property type="entry name" value="MUCOSA ASSOCIATED LYMPHOID TISSUE LYMPHOMA TRANSLOCATION PROTEIN 1/PARACASPASE"/>
    <property type="match status" value="1"/>
</dbReference>
<dbReference type="SUPFAM" id="SSF52129">
    <property type="entry name" value="Caspase-like"/>
    <property type="match status" value="1"/>
</dbReference>
<name>A0A1H7NZJ8_9BURK</name>
<dbReference type="InterPro" id="IPR011600">
    <property type="entry name" value="Pept_C14_caspase"/>
</dbReference>
<accession>A0A1H7NZJ8</accession>
<dbReference type="InterPro" id="IPR052039">
    <property type="entry name" value="Caspase-related_regulators"/>
</dbReference>
<dbReference type="RefSeq" id="WP_166676946.1">
    <property type="nucleotide sequence ID" value="NZ_FNSR01000002.1"/>
</dbReference>
<dbReference type="Pfam" id="PF08238">
    <property type="entry name" value="Sel1"/>
    <property type="match status" value="2"/>
</dbReference>
<dbReference type="AlphaFoldDB" id="A0A1H7NZJ8"/>
<dbReference type="SMART" id="SM00671">
    <property type="entry name" value="SEL1"/>
    <property type="match status" value="2"/>
</dbReference>
<evidence type="ECO:0000256" key="1">
    <source>
        <dbReference type="SAM" id="SignalP"/>
    </source>
</evidence>
<dbReference type="InterPro" id="IPR029030">
    <property type="entry name" value="Caspase-like_dom_sf"/>
</dbReference>
<protein>
    <submittedName>
        <fullName evidence="3">Uncharacterized protein, contains caspase domain</fullName>
    </submittedName>
</protein>
<feature type="domain" description="Caspase family p20" evidence="2">
    <location>
        <begin position="38"/>
        <end position="167"/>
    </location>
</feature>
<evidence type="ECO:0000313" key="4">
    <source>
        <dbReference type="Proteomes" id="UP000199120"/>
    </source>
</evidence>
<dbReference type="Pfam" id="PF00656">
    <property type="entry name" value="Peptidase_C14"/>
    <property type="match status" value="1"/>
</dbReference>
<dbReference type="EMBL" id="FOAJ01000006">
    <property type="protein sequence ID" value="SEL28971.1"/>
    <property type="molecule type" value="Genomic_DNA"/>
</dbReference>
<dbReference type="InterPro" id="IPR006597">
    <property type="entry name" value="Sel1-like"/>
</dbReference>
<feature type="signal peptide" evidence="1">
    <location>
        <begin position="1"/>
        <end position="28"/>
    </location>
</feature>
<dbReference type="STRING" id="416943.SAMN05445871_5293"/>
<feature type="chain" id="PRO_5030029131" evidence="1">
    <location>
        <begin position="29"/>
        <end position="469"/>
    </location>
</feature>
<dbReference type="InterPro" id="IPR011990">
    <property type="entry name" value="TPR-like_helical_dom_sf"/>
</dbReference>
<sequence>MKWIAGFVQALLAGVALLLVPIGNNAQAAAAVAASGGKVALVIGNSGYGGADRLLSPANDAKLIGDTLKQLGFDTRVDYDLSQDEFNASVDWLAGRARGARVVVFYYAGHGFESGGDNFLVPVKTGFAINAMTRLDLLEHAVRLNTVRTRVKAAGPAAFVALIDACRVPSRGPGGATLKHETVARGELIAFSTADQASAYDSMRTFGTAVDDGPFAYYLAMYLKAPDATIKGALEQTQQQVSDLTLGRQRPWIASGLLGDVTMAQAYASPLPAPVAAVPRSGPTRGAATAPAAADDWRAAPKIGATPLPQTADTAADQRSDSWDDAEYRLTMASQHADREDIAALRARGDDPAALTTLGMIYEGGFGVRKDSRTAVAYYRRAAQKNYPIAQTLLGEVYFEGKLVPRDYHEAERWLARAAAQDHTRAKLDLAQLRAERGQGDATQNWANAISLMMKSVSRQSQRPPPPAD</sequence>
<proteinExistence type="predicted"/>
<dbReference type="PROSITE" id="PS50208">
    <property type="entry name" value="CASPASE_P20"/>
    <property type="match status" value="1"/>
</dbReference>
<dbReference type="GO" id="GO:0006508">
    <property type="term" value="P:proteolysis"/>
    <property type="evidence" value="ECO:0007669"/>
    <property type="project" value="InterPro"/>
</dbReference>
<dbReference type="Gene3D" id="1.25.40.10">
    <property type="entry name" value="Tetratricopeptide repeat domain"/>
    <property type="match status" value="1"/>
</dbReference>
<organism evidence="3 4">
    <name type="scientific">Paraburkholderia caballeronis</name>
    <dbReference type="NCBI Taxonomy" id="416943"/>
    <lineage>
        <taxon>Bacteria</taxon>
        <taxon>Pseudomonadati</taxon>
        <taxon>Pseudomonadota</taxon>
        <taxon>Betaproteobacteria</taxon>
        <taxon>Burkholderiales</taxon>
        <taxon>Burkholderiaceae</taxon>
        <taxon>Paraburkholderia</taxon>
    </lineage>
</organism>
<keyword evidence="4" id="KW-1185">Reference proteome</keyword>
<dbReference type="InterPro" id="IPR001309">
    <property type="entry name" value="Pept_C14_p20"/>
</dbReference>
<evidence type="ECO:0000313" key="3">
    <source>
        <dbReference type="EMBL" id="SEL28971.1"/>
    </source>
</evidence>
<dbReference type="SUPFAM" id="SSF81901">
    <property type="entry name" value="HCP-like"/>
    <property type="match status" value="1"/>
</dbReference>
<gene>
    <name evidence="3" type="ORF">SAMN05192542_106161</name>
</gene>
<keyword evidence="1" id="KW-0732">Signal</keyword>